<dbReference type="NCBIfam" id="TIGR00086">
    <property type="entry name" value="smpB"/>
    <property type="match status" value="1"/>
</dbReference>
<keyword evidence="2 3" id="KW-0694">RNA-binding</keyword>
<dbReference type="InterPro" id="IPR000037">
    <property type="entry name" value="SsrA-bd_prot"/>
</dbReference>
<dbReference type="Proteomes" id="UP001195571">
    <property type="component" value="Unassembled WGS sequence"/>
</dbReference>
<proteinExistence type="inferred from homology"/>
<protein>
    <recommendedName>
        <fullName evidence="3">SsrA-binding protein</fullName>
    </recommendedName>
    <alternativeName>
        <fullName evidence="3">Small protein B</fullName>
    </alternativeName>
</protein>
<evidence type="ECO:0000313" key="5">
    <source>
        <dbReference type="EMBL" id="MBP5836192.1"/>
    </source>
</evidence>
<comment type="similarity">
    <text evidence="3">Belongs to the SmpB family.</text>
</comment>
<dbReference type="Gene3D" id="2.40.280.10">
    <property type="match status" value="1"/>
</dbReference>
<dbReference type="NCBIfam" id="NF003843">
    <property type="entry name" value="PRK05422.1"/>
    <property type="match status" value="1"/>
</dbReference>
<dbReference type="InterPro" id="IPR020081">
    <property type="entry name" value="SsrA-bd_prot_CS"/>
</dbReference>
<dbReference type="EMBL" id="JACAOD020000015">
    <property type="protein sequence ID" value="MBP5836192.1"/>
    <property type="molecule type" value="Genomic_DNA"/>
</dbReference>
<organism evidence="4 6">
    <name type="scientific">Candidatus Phytoplasma meliae</name>
    <dbReference type="NCBI Taxonomy" id="1848402"/>
    <lineage>
        <taxon>Bacteria</taxon>
        <taxon>Bacillati</taxon>
        <taxon>Mycoplasmatota</taxon>
        <taxon>Mollicutes</taxon>
        <taxon>Acholeplasmatales</taxon>
        <taxon>Acholeplasmataceae</taxon>
        <taxon>Candidatus Phytoplasma</taxon>
        <taxon>16SrXIII (Mexican periwinkle virescence group)</taxon>
    </lineage>
</organism>
<dbReference type="PANTHER" id="PTHR30308:SF2">
    <property type="entry name" value="SSRA-BINDING PROTEIN"/>
    <property type="match status" value="1"/>
</dbReference>
<evidence type="ECO:0000313" key="4">
    <source>
        <dbReference type="EMBL" id="MBP5835797.1"/>
    </source>
</evidence>
<reference evidence="4 6" key="1">
    <citation type="submission" date="2021-04" db="EMBL/GenBank/DDBJ databases">
        <title>Genomic features of Candidatus Phytoplasma meliae isolate ChTYXIII (1SrXIII-G).</title>
        <authorList>
            <person name="Fernandez F.D."/>
            <person name="Conci L.R."/>
        </authorList>
    </citation>
    <scope>NUCLEOTIDE SEQUENCE [LARGE SCALE GENOMIC DNA]</scope>
    <source>
        <strain evidence="4">ChTYXIII-Mo</strain>
    </source>
</reference>
<evidence type="ECO:0000256" key="2">
    <source>
        <dbReference type="ARBA" id="ARBA00022884"/>
    </source>
</evidence>
<dbReference type="PROSITE" id="PS01317">
    <property type="entry name" value="SSRP"/>
    <property type="match status" value="1"/>
</dbReference>
<dbReference type="InterPro" id="IPR023620">
    <property type="entry name" value="SmpB"/>
</dbReference>
<evidence type="ECO:0000313" key="6">
    <source>
        <dbReference type="Proteomes" id="UP001195571"/>
    </source>
</evidence>
<dbReference type="Pfam" id="PF01668">
    <property type="entry name" value="SmpB"/>
    <property type="match status" value="1"/>
</dbReference>
<accession>A0ABS5CXU5</accession>
<evidence type="ECO:0000256" key="1">
    <source>
        <dbReference type="ARBA" id="ARBA00022490"/>
    </source>
</evidence>
<sequence>MKTIITNKKAFYDFYLEKKKYHAGIQLLGSEVKSIRLGKINLTNSYIYIKNQEIFIVNMVILNYPFSCCLQCDENRTKKLLLLKKEIIQIQNKIKTQGFSVIPLKVYFNKNLVKIEIVLAKGKKKHDKRNALKNKDANLLIQKTLKKINQ</sequence>
<keyword evidence="6" id="KW-1185">Reference proteome</keyword>
<dbReference type="HAMAP" id="MF_00023">
    <property type="entry name" value="SmpB"/>
    <property type="match status" value="1"/>
</dbReference>
<dbReference type="RefSeq" id="WP_203552063.1">
    <property type="nucleotide sequence ID" value="NZ_JACAOD020000002.1"/>
</dbReference>
<dbReference type="SUPFAM" id="SSF74982">
    <property type="entry name" value="Small protein B (SmpB)"/>
    <property type="match status" value="1"/>
</dbReference>
<comment type="caution">
    <text evidence="4">The sequence shown here is derived from an EMBL/GenBank/DDBJ whole genome shotgun (WGS) entry which is preliminary data.</text>
</comment>
<evidence type="ECO:0000256" key="3">
    <source>
        <dbReference type="HAMAP-Rule" id="MF_00023"/>
    </source>
</evidence>
<keyword evidence="1 3" id="KW-0963">Cytoplasm</keyword>
<dbReference type="PANTHER" id="PTHR30308">
    <property type="entry name" value="TMRNA-BINDING COMPONENT OF TRANS-TRANSLATION TAGGING COMPLEX"/>
    <property type="match status" value="1"/>
</dbReference>
<name>A0ABS5CXU5_9MOLU</name>
<comment type="function">
    <text evidence="3">Required for rescue of stalled ribosomes mediated by trans-translation. Binds to transfer-messenger RNA (tmRNA), required for stable association of tmRNA with ribosomes. tmRNA and SmpB together mimic tRNA shape, replacing the anticodon stem-loop with SmpB. tmRNA is encoded by the ssrA gene; the 2 termini fold to resemble tRNA(Ala) and it encodes a 'tag peptide', a short internal open reading frame. During trans-translation Ala-aminoacylated tmRNA acts like a tRNA, entering the A-site of stalled ribosomes, displacing the stalled mRNA. The ribosome then switches to translate the ORF on the tmRNA; the nascent peptide is terminated with the 'tag peptide' encoded by the tmRNA and targeted for degradation. The ribosome is freed to recommence translation, which seems to be the essential function of trans-translation.</text>
</comment>
<gene>
    <name evidence="3 4" type="primary">smpB</name>
    <name evidence="4" type="ORF">CHTY_000930</name>
    <name evidence="5" type="ORF">CHTY_003050</name>
</gene>
<dbReference type="EMBL" id="JACAOD020000002">
    <property type="protein sequence ID" value="MBP5835797.1"/>
    <property type="molecule type" value="Genomic_DNA"/>
</dbReference>
<comment type="subcellular location">
    <subcellularLocation>
        <location evidence="3">Cytoplasm</location>
    </subcellularLocation>
    <text evidence="3">The tmRNA-SmpB complex associates with stalled 70S ribosomes.</text>
</comment>